<dbReference type="InterPro" id="IPR002347">
    <property type="entry name" value="SDR_fam"/>
</dbReference>
<dbReference type="SUPFAM" id="SSF51735">
    <property type="entry name" value="NAD(P)-binding Rossmann-fold domains"/>
    <property type="match status" value="1"/>
</dbReference>
<dbReference type="Pfam" id="PF00106">
    <property type="entry name" value="adh_short"/>
    <property type="match status" value="1"/>
</dbReference>
<dbReference type="Proteomes" id="UP001591681">
    <property type="component" value="Unassembled WGS sequence"/>
</dbReference>
<dbReference type="PRINTS" id="PR00080">
    <property type="entry name" value="SDRFAMILY"/>
</dbReference>
<accession>A0ABD1IZH2</accession>
<comment type="similarity">
    <text evidence="1 3">Belongs to the short-chain dehydrogenases/reductases (SDR) family.</text>
</comment>
<keyword evidence="2" id="KW-0560">Oxidoreductase</keyword>
<keyword evidence="5" id="KW-1185">Reference proteome</keyword>
<protein>
    <recommendedName>
        <fullName evidence="6">Retinol dehydrogenase 12</fullName>
    </recommendedName>
</protein>
<sequence>MILSVSAQEVWKELKTNPVAKYGAVTAATAISLLCLRKWIAGGVCRSRVRLNGKTVVITGANTGIGKETAKDLARRGARVVMACRDTLRGEVSASEVRQDTGNGNVVVRQLDLSSLTSVRQFVNKLCATEDRLDILINNAGVMMCPKSLTEDGFETQLGVNHLGHFLLTILLLDMLKSSAPSRIVNVASIAHVGGKINFEDLFYNKTPYDSLVSYRQSKLANLLFTRELSRRTRASGVSVFALHPGVIRTELGRHVQTRFPLLSTVLQAPALLLMKTPKQGAQTSIYCAVTEGLEVHSGCYFSDCRLKEPAPEGKDDVAAMKLWDLSAKLVGYNEGDH</sequence>
<dbReference type="PANTHER" id="PTHR43157">
    <property type="entry name" value="PHOSPHATIDYLINOSITOL-GLYCAN BIOSYNTHESIS CLASS F PROTEIN-RELATED"/>
    <property type="match status" value="1"/>
</dbReference>
<evidence type="ECO:0008006" key="6">
    <source>
        <dbReference type="Google" id="ProtNLM"/>
    </source>
</evidence>
<evidence type="ECO:0000256" key="2">
    <source>
        <dbReference type="ARBA" id="ARBA00023002"/>
    </source>
</evidence>
<gene>
    <name evidence="4" type="ORF">ACEWY4_024126</name>
</gene>
<evidence type="ECO:0000313" key="4">
    <source>
        <dbReference type="EMBL" id="KAL2080333.1"/>
    </source>
</evidence>
<organism evidence="4 5">
    <name type="scientific">Coilia grayii</name>
    <name type="common">Gray's grenadier anchovy</name>
    <dbReference type="NCBI Taxonomy" id="363190"/>
    <lineage>
        <taxon>Eukaryota</taxon>
        <taxon>Metazoa</taxon>
        <taxon>Chordata</taxon>
        <taxon>Craniata</taxon>
        <taxon>Vertebrata</taxon>
        <taxon>Euteleostomi</taxon>
        <taxon>Actinopterygii</taxon>
        <taxon>Neopterygii</taxon>
        <taxon>Teleostei</taxon>
        <taxon>Clupei</taxon>
        <taxon>Clupeiformes</taxon>
        <taxon>Clupeoidei</taxon>
        <taxon>Engraulidae</taxon>
        <taxon>Coilinae</taxon>
        <taxon>Coilia</taxon>
    </lineage>
</organism>
<dbReference type="Gene3D" id="3.40.50.720">
    <property type="entry name" value="NAD(P)-binding Rossmann-like Domain"/>
    <property type="match status" value="1"/>
</dbReference>
<dbReference type="PANTHER" id="PTHR43157:SF54">
    <property type="entry name" value="RETINOL DEHYDROGENASE 12-LIKE ISOFORM X1-RELATED"/>
    <property type="match status" value="1"/>
</dbReference>
<name>A0ABD1IZH2_9TELE</name>
<reference evidence="4 5" key="1">
    <citation type="submission" date="2024-09" db="EMBL/GenBank/DDBJ databases">
        <title>A chromosome-level genome assembly of Gray's grenadier anchovy, Coilia grayii.</title>
        <authorList>
            <person name="Fu Z."/>
        </authorList>
    </citation>
    <scope>NUCLEOTIDE SEQUENCE [LARGE SCALE GENOMIC DNA]</scope>
    <source>
        <strain evidence="4">G4</strain>
        <tissue evidence="4">Muscle</tissue>
    </source>
</reference>
<comment type="caution">
    <text evidence="4">The sequence shown here is derived from an EMBL/GenBank/DDBJ whole genome shotgun (WGS) entry which is preliminary data.</text>
</comment>
<evidence type="ECO:0000256" key="3">
    <source>
        <dbReference type="RuleBase" id="RU000363"/>
    </source>
</evidence>
<evidence type="ECO:0000256" key="1">
    <source>
        <dbReference type="ARBA" id="ARBA00006484"/>
    </source>
</evidence>
<dbReference type="InterPro" id="IPR036291">
    <property type="entry name" value="NAD(P)-bd_dom_sf"/>
</dbReference>
<proteinExistence type="inferred from homology"/>
<dbReference type="PRINTS" id="PR00081">
    <property type="entry name" value="GDHRDH"/>
</dbReference>
<dbReference type="EMBL" id="JBHFQA010000021">
    <property type="protein sequence ID" value="KAL2080333.1"/>
    <property type="molecule type" value="Genomic_DNA"/>
</dbReference>
<dbReference type="AlphaFoldDB" id="A0ABD1IZH2"/>
<evidence type="ECO:0000313" key="5">
    <source>
        <dbReference type="Proteomes" id="UP001591681"/>
    </source>
</evidence>
<dbReference type="GO" id="GO:0016491">
    <property type="term" value="F:oxidoreductase activity"/>
    <property type="evidence" value="ECO:0007669"/>
    <property type="project" value="UniProtKB-KW"/>
</dbReference>